<sequence>MAAMSAFIDFVESTEKLRPGFEETVRSLPPVSCIIADGFFSWTQDAADALGVPRLVFYGTNMFCIVVGYIIAKFKPHASVGSDDEPFPVPDFPRLKLTVNDLDFVPPVSEDDPKGPAYDFLSKQQQANARSHGMVVNNFYEVESEFIDYWNQNFGPRAWCLGPFCIAKPPGPTLALEKPGWLQWLDEKLLEKKQVIYVSFGTQAEVSAEQLSEMAVGLEKSNVGFLWVLKPKHIELIGGAGFEERVAGRGKVVTEWVDQICLSHIFSNKMMYLDVFCVWAWNTELSVWYVAIMLSG</sequence>
<dbReference type="EMBL" id="JARYMX010000002">
    <property type="protein sequence ID" value="KAJ9559768.1"/>
    <property type="molecule type" value="Genomic_DNA"/>
</dbReference>
<dbReference type="GO" id="GO:0035251">
    <property type="term" value="F:UDP-glucosyltransferase activity"/>
    <property type="evidence" value="ECO:0007669"/>
    <property type="project" value="TreeGrafter"/>
</dbReference>
<comment type="caution">
    <text evidence="2">The sequence shown here is derived from an EMBL/GenBank/DDBJ whole genome shotgun (WGS) entry which is preliminary data.</text>
</comment>
<protein>
    <submittedName>
        <fullName evidence="2">Uncharacterized protein</fullName>
    </submittedName>
</protein>
<gene>
    <name evidence="2" type="ORF">OSB04_004928</name>
</gene>
<evidence type="ECO:0000313" key="3">
    <source>
        <dbReference type="Proteomes" id="UP001172457"/>
    </source>
</evidence>
<proteinExistence type="inferred from homology"/>
<comment type="similarity">
    <text evidence="1">Belongs to the UDP-glycosyltransferase family.</text>
</comment>
<dbReference type="Proteomes" id="UP001172457">
    <property type="component" value="Chromosome 2"/>
</dbReference>
<dbReference type="SUPFAM" id="SSF53756">
    <property type="entry name" value="UDP-Glycosyltransferase/glycogen phosphorylase"/>
    <property type="match status" value="1"/>
</dbReference>
<dbReference type="Gene3D" id="3.40.50.2000">
    <property type="entry name" value="Glycogen Phosphorylase B"/>
    <property type="match status" value="2"/>
</dbReference>
<accession>A0AA38TF04</accession>
<dbReference type="PANTHER" id="PTHR48047:SF51">
    <property type="entry name" value="GLYCOSYLTRANSFERASE"/>
    <property type="match status" value="1"/>
</dbReference>
<evidence type="ECO:0000313" key="2">
    <source>
        <dbReference type="EMBL" id="KAJ9559768.1"/>
    </source>
</evidence>
<dbReference type="PANTHER" id="PTHR48047">
    <property type="entry name" value="GLYCOSYLTRANSFERASE"/>
    <property type="match status" value="1"/>
</dbReference>
<organism evidence="2 3">
    <name type="scientific">Centaurea solstitialis</name>
    <name type="common">yellow star-thistle</name>
    <dbReference type="NCBI Taxonomy" id="347529"/>
    <lineage>
        <taxon>Eukaryota</taxon>
        <taxon>Viridiplantae</taxon>
        <taxon>Streptophyta</taxon>
        <taxon>Embryophyta</taxon>
        <taxon>Tracheophyta</taxon>
        <taxon>Spermatophyta</taxon>
        <taxon>Magnoliopsida</taxon>
        <taxon>eudicotyledons</taxon>
        <taxon>Gunneridae</taxon>
        <taxon>Pentapetalae</taxon>
        <taxon>asterids</taxon>
        <taxon>campanulids</taxon>
        <taxon>Asterales</taxon>
        <taxon>Asteraceae</taxon>
        <taxon>Carduoideae</taxon>
        <taxon>Cardueae</taxon>
        <taxon>Centaureinae</taxon>
        <taxon>Centaurea</taxon>
    </lineage>
</organism>
<dbReference type="AlphaFoldDB" id="A0AA38TF04"/>
<reference evidence="2" key="1">
    <citation type="submission" date="2023-03" db="EMBL/GenBank/DDBJ databases">
        <title>Chromosome-scale reference genome and RAD-based genetic map of yellow starthistle (Centaurea solstitialis) reveal putative structural variation and QTLs associated with invader traits.</title>
        <authorList>
            <person name="Reatini B."/>
            <person name="Cang F.A."/>
            <person name="Jiang Q."/>
            <person name="Mckibben M.T.W."/>
            <person name="Barker M.S."/>
            <person name="Rieseberg L.H."/>
            <person name="Dlugosch K.M."/>
        </authorList>
    </citation>
    <scope>NUCLEOTIDE SEQUENCE</scope>
    <source>
        <strain evidence="2">CAN-66</strain>
        <tissue evidence="2">Leaf</tissue>
    </source>
</reference>
<keyword evidence="3" id="KW-1185">Reference proteome</keyword>
<name>A0AA38TF04_9ASTR</name>
<evidence type="ECO:0000256" key="1">
    <source>
        <dbReference type="ARBA" id="ARBA00009995"/>
    </source>
</evidence>